<comment type="caution">
    <text evidence="2">The sequence shown here is derived from an EMBL/GenBank/DDBJ whole genome shotgun (WGS) entry which is preliminary data.</text>
</comment>
<name>A0ABW4VCV7_9MICO</name>
<evidence type="ECO:0000256" key="1">
    <source>
        <dbReference type="SAM" id="MobiDB-lite"/>
    </source>
</evidence>
<dbReference type="PANTHER" id="PTHR14136:SF17">
    <property type="entry name" value="BTB_POZ DOMAIN-CONTAINING PROTEIN KCTD9"/>
    <property type="match status" value="1"/>
</dbReference>
<accession>A0ABW4VCV7</accession>
<reference evidence="3" key="1">
    <citation type="journal article" date="2019" name="Int. J. Syst. Evol. Microbiol.">
        <title>The Global Catalogue of Microorganisms (GCM) 10K type strain sequencing project: providing services to taxonomists for standard genome sequencing and annotation.</title>
        <authorList>
            <consortium name="The Broad Institute Genomics Platform"/>
            <consortium name="The Broad Institute Genome Sequencing Center for Infectious Disease"/>
            <person name="Wu L."/>
            <person name="Ma J."/>
        </authorList>
    </citation>
    <scope>NUCLEOTIDE SEQUENCE [LARGE SCALE GENOMIC DNA]</scope>
    <source>
        <strain evidence="3">CCM 7043</strain>
    </source>
</reference>
<dbReference type="InterPro" id="IPR001646">
    <property type="entry name" value="5peptide_repeat"/>
</dbReference>
<gene>
    <name evidence="2" type="ORF">ACFSL2_23080</name>
</gene>
<dbReference type="Proteomes" id="UP001597338">
    <property type="component" value="Unassembled WGS sequence"/>
</dbReference>
<evidence type="ECO:0000313" key="3">
    <source>
        <dbReference type="Proteomes" id="UP001597338"/>
    </source>
</evidence>
<protein>
    <submittedName>
        <fullName evidence="2">Pentapeptide repeat-containing protein</fullName>
    </submittedName>
</protein>
<sequence>MDQLKAPEHHDLETEPETSSRPPSHADVLREAAQSSDRQAGINRVRALTEQLLTSMGTGLNLTQSDLSGLDLSGMDLRHAVLNRASLFGTRLVGANLRGAALVCAGIERTDFTDAVLAGAYVHSLAAQASTFVRADLSGLVDATGALFHGCNLTDANLAGAEIAGTSFYQCSFAGADLTGADLHGSLFNESRLDRANLSRANLSGTTFLRSGMTGLVLKGARGSDASIQRPTTADGMALSSANLAGLKLVQVRAERLDARDLHAPGIDVGGSDLPGADFTGADLTDGRWIDSSLARATFDEAALGGSTWTRVSAVEATLRSVRAEAMTCTECSFAEAILTGFAGRYATFRGCDLRNVDLSGAYLYRAVIVGDPPPSARLTGATLDGANLTQAYLAADLTGASIRHAWATYARINQSVLADADLQGTSLFRASAVKTDFTGSRLGGQRGLLFADRCAGLATALGDADPGAKSIGELVDDLTSLLARDTGKST</sequence>
<dbReference type="PANTHER" id="PTHR14136">
    <property type="entry name" value="BTB_POZ DOMAIN-CONTAINING PROTEIN KCTD9"/>
    <property type="match status" value="1"/>
</dbReference>
<feature type="compositionally biased region" description="Basic and acidic residues" evidence="1">
    <location>
        <begin position="1"/>
        <end position="13"/>
    </location>
</feature>
<keyword evidence="3" id="KW-1185">Reference proteome</keyword>
<proteinExistence type="predicted"/>
<dbReference type="Pfam" id="PF00805">
    <property type="entry name" value="Pentapeptide"/>
    <property type="match status" value="4"/>
</dbReference>
<dbReference type="EMBL" id="JBHUHF010000001">
    <property type="protein sequence ID" value="MFD2028394.1"/>
    <property type="molecule type" value="Genomic_DNA"/>
</dbReference>
<evidence type="ECO:0000313" key="2">
    <source>
        <dbReference type="EMBL" id="MFD2028394.1"/>
    </source>
</evidence>
<dbReference type="SUPFAM" id="SSF141571">
    <property type="entry name" value="Pentapeptide repeat-like"/>
    <property type="match status" value="3"/>
</dbReference>
<dbReference type="InterPro" id="IPR051082">
    <property type="entry name" value="Pentapeptide-BTB/POZ_domain"/>
</dbReference>
<dbReference type="Gene3D" id="2.160.20.80">
    <property type="entry name" value="E3 ubiquitin-protein ligase SopA"/>
    <property type="match status" value="4"/>
</dbReference>
<organism evidence="2 3">
    <name type="scientific">Promicromonospora aerolata</name>
    <dbReference type="NCBI Taxonomy" id="195749"/>
    <lineage>
        <taxon>Bacteria</taxon>
        <taxon>Bacillati</taxon>
        <taxon>Actinomycetota</taxon>
        <taxon>Actinomycetes</taxon>
        <taxon>Micrococcales</taxon>
        <taxon>Promicromonosporaceae</taxon>
        <taxon>Promicromonospora</taxon>
    </lineage>
</organism>
<dbReference type="RefSeq" id="WP_377200084.1">
    <property type="nucleotide sequence ID" value="NZ_JBHUHF010000001.1"/>
</dbReference>
<feature type="region of interest" description="Disordered" evidence="1">
    <location>
        <begin position="1"/>
        <end position="26"/>
    </location>
</feature>